<comment type="caution">
    <text evidence="2">The sequence shown here is derived from an EMBL/GenBank/DDBJ whole genome shotgun (WGS) entry which is preliminary data.</text>
</comment>
<organism evidence="2 3">
    <name type="scientific">Hyphococcus aureus</name>
    <dbReference type="NCBI Taxonomy" id="2666033"/>
    <lineage>
        <taxon>Bacteria</taxon>
        <taxon>Pseudomonadati</taxon>
        <taxon>Pseudomonadota</taxon>
        <taxon>Alphaproteobacteria</taxon>
        <taxon>Parvularculales</taxon>
        <taxon>Parvularculaceae</taxon>
        <taxon>Hyphococcus</taxon>
    </lineage>
</organism>
<dbReference type="InterPro" id="IPR014719">
    <property type="entry name" value="Ribosomal_bL12_C/ClpS-like"/>
</dbReference>
<sequence length="101" mass="11276">MFDFSMEQWLLIAFLAYVAFTIGRMSKSGEAPEAREARRMAEETRAADAFASLSPSIQSDVDRLLMDKKKIEAIKVIREHTGLGLKESKIAADKRASQILA</sequence>
<evidence type="ECO:0000313" key="3">
    <source>
        <dbReference type="Proteomes" id="UP001596116"/>
    </source>
</evidence>
<dbReference type="GO" id="GO:0005840">
    <property type="term" value="C:ribosome"/>
    <property type="evidence" value="ECO:0007669"/>
    <property type="project" value="UniProtKB-KW"/>
</dbReference>
<dbReference type="EMBL" id="JBHPON010000001">
    <property type="protein sequence ID" value="MFC6035186.1"/>
    <property type="molecule type" value="Genomic_DNA"/>
</dbReference>
<keyword evidence="3" id="KW-1185">Reference proteome</keyword>
<evidence type="ECO:0000313" key="2">
    <source>
        <dbReference type="EMBL" id="MFC6035186.1"/>
    </source>
</evidence>
<dbReference type="SUPFAM" id="SSF54736">
    <property type="entry name" value="ClpS-like"/>
    <property type="match status" value="1"/>
</dbReference>
<feature type="domain" description="Large ribosomal subunit protein bL12 C-terminal" evidence="1">
    <location>
        <begin position="66"/>
        <end position="98"/>
    </location>
</feature>
<accession>A0ABW1KVT9</accession>
<dbReference type="Proteomes" id="UP001596116">
    <property type="component" value="Unassembled WGS sequence"/>
</dbReference>
<keyword evidence="2" id="KW-0687">Ribonucleoprotein</keyword>
<dbReference type="RefSeq" id="WP_379879487.1">
    <property type="nucleotide sequence ID" value="NZ_JBHPON010000001.1"/>
</dbReference>
<name>A0ABW1KVT9_9PROT</name>
<evidence type="ECO:0000259" key="1">
    <source>
        <dbReference type="Pfam" id="PF00542"/>
    </source>
</evidence>
<reference evidence="2 3" key="1">
    <citation type="submission" date="2024-09" db="EMBL/GenBank/DDBJ databases">
        <authorList>
            <person name="Zhang Z.-H."/>
        </authorList>
    </citation>
    <scope>NUCLEOTIDE SEQUENCE [LARGE SCALE GENOMIC DNA]</scope>
    <source>
        <strain evidence="2 3">HHTR114</strain>
    </source>
</reference>
<proteinExistence type="predicted"/>
<dbReference type="InterPro" id="IPR013823">
    <property type="entry name" value="Ribosomal_bL12_C"/>
</dbReference>
<dbReference type="Gene3D" id="3.30.1390.10">
    <property type="match status" value="1"/>
</dbReference>
<protein>
    <submittedName>
        <fullName evidence="2">Ribosomal protein L7/L12</fullName>
    </submittedName>
</protein>
<keyword evidence="2" id="KW-0689">Ribosomal protein</keyword>
<dbReference type="Pfam" id="PF00542">
    <property type="entry name" value="Ribosomal_L12"/>
    <property type="match status" value="1"/>
</dbReference>
<gene>
    <name evidence="2" type="ORF">ACFMB1_06495</name>
</gene>